<evidence type="ECO:0000256" key="7">
    <source>
        <dbReference type="ARBA" id="ARBA00023180"/>
    </source>
</evidence>
<dbReference type="GO" id="GO:0005634">
    <property type="term" value="C:nucleus"/>
    <property type="evidence" value="ECO:0007669"/>
    <property type="project" value="TreeGrafter"/>
</dbReference>
<evidence type="ECO:0000256" key="5">
    <source>
        <dbReference type="ARBA" id="ARBA00023054"/>
    </source>
</evidence>
<comment type="caution">
    <text evidence="12">The sequence shown here is derived from an EMBL/GenBank/DDBJ whole genome shotgun (WGS) entry which is preliminary data.</text>
</comment>
<keyword evidence="4" id="KW-0732">Signal</keyword>
<keyword evidence="13" id="KW-1185">Reference proteome</keyword>
<dbReference type="PANTHER" id="PTHR10970:SF2">
    <property type="entry name" value="CLUSTERIN-LIKE PROTEIN 1"/>
    <property type="match status" value="1"/>
</dbReference>
<reference evidence="12" key="1">
    <citation type="submission" date="2023-07" db="EMBL/GenBank/DDBJ databases">
        <title>Chromosome-level Genome Assembly of Striped Snakehead (Channa striata).</title>
        <authorList>
            <person name="Liu H."/>
        </authorList>
    </citation>
    <scope>NUCLEOTIDE SEQUENCE</scope>
    <source>
        <strain evidence="12">Gz</strain>
        <tissue evidence="12">Muscle</tissue>
    </source>
</reference>
<comment type="subcellular location">
    <subcellularLocation>
        <location evidence="1">Secreted</location>
    </subcellularLocation>
</comment>
<evidence type="ECO:0000256" key="3">
    <source>
        <dbReference type="ARBA" id="ARBA00022525"/>
    </source>
</evidence>
<comment type="similarity">
    <text evidence="2 8">Belongs to the clusterin family.</text>
</comment>
<dbReference type="GO" id="GO:0005615">
    <property type="term" value="C:extracellular space"/>
    <property type="evidence" value="ECO:0007669"/>
    <property type="project" value="TreeGrafter"/>
</dbReference>
<evidence type="ECO:0000256" key="4">
    <source>
        <dbReference type="ARBA" id="ARBA00022729"/>
    </source>
</evidence>
<evidence type="ECO:0000256" key="6">
    <source>
        <dbReference type="ARBA" id="ARBA00023157"/>
    </source>
</evidence>
<dbReference type="AlphaFoldDB" id="A0AA88T3F0"/>
<name>A0AA88T3F0_CHASR</name>
<dbReference type="SMART" id="SM00030">
    <property type="entry name" value="CLb"/>
    <property type="match status" value="1"/>
</dbReference>
<protein>
    <recommendedName>
        <fullName evidence="8">Clusterin</fullName>
    </recommendedName>
</protein>
<sequence length="394" mass="45636">MMGQKEDQHRHLMDSLRQSRDKKEGAMQLVRETEQRLQEAELQCRDLTKASFEQCRPCLEDTCKAFYMSACRRGFTSFTFKVEEFFRKMASQLEATELVNSQNEDNIDHTNSPKNQLDDDEMDLELTEELFSQLLTNISLLYNQSIALAKKMQQVFGHSFLAVSTTELQPLPAAHSGLSPGYFSTMGLDHIFDSGYDLWRNVLEALSFTVADVFEEVQETEDYFHQSSRVSGWLQGRYMCRRLRRQASECWQLQDLCETCKDYLLKECPSVQELHSEMEEMHMLLNASRQRYNDRLRLVQTHTADTHKWLSSMIEKYGWISWLSNSTVNAHNIFKVIRVIPWQQTKNIRNRSDSNVVVTILNSAPVTVLVPAGLEVDDPAFIQYAAQAALTMHK</sequence>
<feature type="domain" description="Clusterin N-terminal" evidence="10">
    <location>
        <begin position="1"/>
        <end position="186"/>
    </location>
</feature>
<keyword evidence="5" id="KW-0175">Coiled coil</keyword>
<proteinExistence type="inferred from homology"/>
<gene>
    <name evidence="12" type="ORF">Q5P01_004210</name>
</gene>
<dbReference type="InterPro" id="IPR016014">
    <property type="entry name" value="Clusterin_N"/>
</dbReference>
<dbReference type="InterPro" id="IPR016015">
    <property type="entry name" value="Clusterin_C"/>
</dbReference>
<dbReference type="Proteomes" id="UP001187415">
    <property type="component" value="Unassembled WGS sequence"/>
</dbReference>
<evidence type="ECO:0000259" key="11">
    <source>
        <dbReference type="SMART" id="SM00035"/>
    </source>
</evidence>
<keyword evidence="6" id="KW-1015">Disulfide bond</keyword>
<feature type="domain" description="Clusterin C-terminal" evidence="11">
    <location>
        <begin position="184"/>
        <end position="394"/>
    </location>
</feature>
<organism evidence="12 13">
    <name type="scientific">Channa striata</name>
    <name type="common">Snakehead murrel</name>
    <name type="synonym">Ophicephalus striatus</name>
    <dbReference type="NCBI Taxonomy" id="64152"/>
    <lineage>
        <taxon>Eukaryota</taxon>
        <taxon>Metazoa</taxon>
        <taxon>Chordata</taxon>
        <taxon>Craniata</taxon>
        <taxon>Vertebrata</taxon>
        <taxon>Euteleostomi</taxon>
        <taxon>Actinopterygii</taxon>
        <taxon>Neopterygii</taxon>
        <taxon>Teleostei</taxon>
        <taxon>Neoteleostei</taxon>
        <taxon>Acanthomorphata</taxon>
        <taxon>Anabantaria</taxon>
        <taxon>Anabantiformes</taxon>
        <taxon>Channoidei</taxon>
        <taxon>Channidae</taxon>
        <taxon>Channa</taxon>
    </lineage>
</organism>
<evidence type="ECO:0000256" key="2">
    <source>
        <dbReference type="ARBA" id="ARBA00010069"/>
    </source>
</evidence>
<feature type="region of interest" description="Disordered" evidence="9">
    <location>
        <begin position="1"/>
        <end position="25"/>
    </location>
</feature>
<evidence type="ECO:0000313" key="12">
    <source>
        <dbReference type="EMBL" id="KAK2859590.1"/>
    </source>
</evidence>
<dbReference type="PANTHER" id="PTHR10970">
    <property type="entry name" value="CLUSTERIN"/>
    <property type="match status" value="1"/>
</dbReference>
<evidence type="ECO:0000256" key="1">
    <source>
        <dbReference type="ARBA" id="ARBA00004613"/>
    </source>
</evidence>
<keyword evidence="7" id="KW-0325">Glycoprotein</keyword>
<evidence type="ECO:0000256" key="8">
    <source>
        <dbReference type="RuleBase" id="RU000629"/>
    </source>
</evidence>
<evidence type="ECO:0000259" key="10">
    <source>
        <dbReference type="SMART" id="SM00030"/>
    </source>
</evidence>
<evidence type="ECO:0000313" key="13">
    <source>
        <dbReference type="Proteomes" id="UP001187415"/>
    </source>
</evidence>
<accession>A0AA88T3F0</accession>
<dbReference type="InterPro" id="IPR000753">
    <property type="entry name" value="Clusterin-like"/>
</dbReference>
<keyword evidence="3" id="KW-0964">Secreted</keyword>
<dbReference type="GO" id="GO:0051787">
    <property type="term" value="F:misfolded protein binding"/>
    <property type="evidence" value="ECO:0007669"/>
    <property type="project" value="TreeGrafter"/>
</dbReference>
<evidence type="ECO:0000256" key="9">
    <source>
        <dbReference type="SAM" id="MobiDB-lite"/>
    </source>
</evidence>
<dbReference type="SMART" id="SM00035">
    <property type="entry name" value="CLa"/>
    <property type="match status" value="1"/>
</dbReference>
<dbReference type="EMBL" id="JAUPFM010000002">
    <property type="protein sequence ID" value="KAK2859590.1"/>
    <property type="molecule type" value="Genomic_DNA"/>
</dbReference>
<dbReference type="Pfam" id="PF01093">
    <property type="entry name" value="Clusterin"/>
    <property type="match status" value="1"/>
</dbReference>